<dbReference type="RefSeq" id="WP_381726282.1">
    <property type="nucleotide sequence ID" value="NZ_JBHVBU010000021.1"/>
</dbReference>
<feature type="domain" description="Nudix hydrolase" evidence="4">
    <location>
        <begin position="553"/>
        <end position="698"/>
    </location>
</feature>
<dbReference type="PROSITE" id="PS51462">
    <property type="entry name" value="NUDIX"/>
    <property type="match status" value="1"/>
</dbReference>
<dbReference type="InterPro" id="IPR006528">
    <property type="entry name" value="Phage_head_morphogenesis_dom"/>
</dbReference>
<feature type="region of interest" description="Disordered" evidence="3">
    <location>
        <begin position="700"/>
        <end position="726"/>
    </location>
</feature>
<feature type="compositionally biased region" description="Acidic residues" evidence="3">
    <location>
        <begin position="822"/>
        <end position="831"/>
    </location>
</feature>
<dbReference type="Gene3D" id="3.90.79.10">
    <property type="entry name" value="Nucleoside Triphosphate Pyrophosphohydrolase"/>
    <property type="match status" value="1"/>
</dbReference>
<dbReference type="CDD" id="cd02883">
    <property type="entry name" value="NUDIX_Hydrolase"/>
    <property type="match status" value="1"/>
</dbReference>
<keyword evidence="6" id="KW-1185">Reference proteome</keyword>
<feature type="region of interest" description="Disordered" evidence="3">
    <location>
        <begin position="806"/>
        <end position="832"/>
    </location>
</feature>
<comment type="cofactor">
    <cofactor evidence="1">
        <name>Mg(2+)</name>
        <dbReference type="ChEBI" id="CHEBI:18420"/>
    </cofactor>
</comment>
<protein>
    <submittedName>
        <fullName evidence="5">NUDIX domain-containing protein</fullName>
    </submittedName>
</protein>
<gene>
    <name evidence="5" type="ORF">ACFU0X_10145</name>
</gene>
<organism evidence="5 6">
    <name type="scientific">Streptomyces cellulosae</name>
    <dbReference type="NCBI Taxonomy" id="1968"/>
    <lineage>
        <taxon>Bacteria</taxon>
        <taxon>Bacillati</taxon>
        <taxon>Actinomycetota</taxon>
        <taxon>Actinomycetes</taxon>
        <taxon>Kitasatosporales</taxon>
        <taxon>Streptomycetaceae</taxon>
        <taxon>Streptomyces</taxon>
    </lineage>
</organism>
<dbReference type="PANTHER" id="PTHR43046:SF14">
    <property type="entry name" value="MUTT_NUDIX FAMILY PROTEIN"/>
    <property type="match status" value="1"/>
</dbReference>
<dbReference type="Pfam" id="PF00293">
    <property type="entry name" value="NUDIX"/>
    <property type="match status" value="1"/>
</dbReference>
<feature type="compositionally biased region" description="Low complexity" evidence="3">
    <location>
        <begin position="777"/>
        <end position="789"/>
    </location>
</feature>
<feature type="compositionally biased region" description="Acidic residues" evidence="3">
    <location>
        <begin position="509"/>
        <end position="530"/>
    </location>
</feature>
<evidence type="ECO:0000256" key="3">
    <source>
        <dbReference type="SAM" id="MobiDB-lite"/>
    </source>
</evidence>
<reference evidence="5 6" key="1">
    <citation type="submission" date="2024-09" db="EMBL/GenBank/DDBJ databases">
        <title>The Natural Products Discovery Center: Release of the First 8490 Sequenced Strains for Exploring Actinobacteria Biosynthetic Diversity.</title>
        <authorList>
            <person name="Kalkreuter E."/>
            <person name="Kautsar S.A."/>
            <person name="Yang D."/>
            <person name="Bader C.D."/>
            <person name="Teijaro C.N."/>
            <person name="Fluegel L."/>
            <person name="Davis C.M."/>
            <person name="Simpson J.R."/>
            <person name="Lauterbach L."/>
            <person name="Steele A.D."/>
            <person name="Gui C."/>
            <person name="Meng S."/>
            <person name="Li G."/>
            <person name="Viehrig K."/>
            <person name="Ye F."/>
            <person name="Su P."/>
            <person name="Kiefer A.F."/>
            <person name="Nichols A."/>
            <person name="Cepeda A.J."/>
            <person name="Yan W."/>
            <person name="Fan B."/>
            <person name="Jiang Y."/>
            <person name="Adhikari A."/>
            <person name="Zheng C.-J."/>
            <person name="Schuster L."/>
            <person name="Cowan T.M."/>
            <person name="Smanski M.J."/>
            <person name="Chevrette M.G."/>
            <person name="De Carvalho L.P.S."/>
            <person name="Shen B."/>
        </authorList>
    </citation>
    <scope>NUCLEOTIDE SEQUENCE [LARGE SCALE GENOMIC DNA]</scope>
    <source>
        <strain evidence="5 6">NPDC057399</strain>
    </source>
</reference>
<sequence length="1285" mass="135833">MPRGIEPWTDTDLEQAAGELAPAVEQAVGDFLAAVASRQSLTAAGDGLASVWRGIVERRIRPVAARLWARLYERFAGTRDGAAEAGRDVLDSLAGRTEGFTVRVQRKVDQVLEAARRTDTPAEQAGERVARILAAGDWSGQADTMTRTQAATLLNASTMAAALYREKTQGGRWTKTWTARMDAATRAAHRHADGQTRRLPDPFTVGGATLLFPADPAGPPEQTINCRCRMTVRQEQAADEFASVSQGDAMTSTAHMTLASGRRTSFTLSFSDSLTAAGGDESALKVAADGSWSGPVGLLDAWSADDRMLATPKTGEILTRPMPVPVLVQWRLSSGHDGGELGLMRMDRVWADGQYVMAAGKIDMADPEGERLARKIREKFVRFVSLDVDAATEYRVCLDDEGQPIEGCDWQTAAEAGARVGRVYESWRVMGCTVLAHPAFPDAAISLDDAAVQEPPQLVSQPDSPVSEEGVQQVVVEASTGAAEPSQPDAEAEQGEGLGVDEGIPLLQSEDEEPARDDEEGDSEEGEGDGGDSGAMAQQLADDSLTEPAPVDPAGLVAAGLAVKALDTGRVLMLQRALVDDDPAAGMWEFPGGHIESGEDPQTAAVREWAEETGISLPDSAEFTGSWDAPNGKYRLYVAVVPSEDDVPINLDHETRTVLNPDDPDGDQVEVAAWWDIESLPDMPALREETRATPWELLLDADSPGSAGAPVPADGGDDSGPVGEELAEDGGAVAAGAACVVRDPASATGWAPADCTVEGAVPANAEGTGPADEETDAGAGPAPADAPETGEVEVPGLLLDEDLVPVDAAPPAAGPEPGQPAPDDDQDDEELSAAGEELCKDEDGKERLADEQILPEPAAAPGQPATDIGYGCVRWDDTAAAFVPAPCDTPGAVTAGANGGPVQHGCGCGTTPGEPEAELSEEAQQYEAMVASAFEHPSFRPPTEWFRNPKLTEPTLVTISPEGRISGHLALWGVPHVAFQGRNIFAPHSPTNYERFHMRPIHTTEGLVDVGVLAMGTDHARAWQDSMGTVQHYETTGSIVGAIRCGEDAYGIWMAGAVLPDIDPDERLRLSLATFSGDWRNEGRGLDLKAALAVPAGHEGFYTPKNTPRDRNAYALVASGAVTADHVSEARKAFLAELDARVNAAVDRALAQRQEAAQTSARVTAAAERVQAFRARRAAERITVRQRGLGNRMTMIAVLSREYPGVKLAGPRDVSLAKNWVEQQGGLPKHIRKIADHLKRKGFDESHAIATAVNVAKKSCAKTGNGKACAAVAAWERMKAAANAS</sequence>
<evidence type="ECO:0000313" key="5">
    <source>
        <dbReference type="EMBL" id="MFE7963398.1"/>
    </source>
</evidence>
<comment type="caution">
    <text evidence="5">The sequence shown here is derived from an EMBL/GenBank/DDBJ whole genome shotgun (WGS) entry which is preliminary data.</text>
</comment>
<evidence type="ECO:0000259" key="4">
    <source>
        <dbReference type="PROSITE" id="PS51462"/>
    </source>
</evidence>
<dbReference type="InterPro" id="IPR020476">
    <property type="entry name" value="Nudix_hydrolase"/>
</dbReference>
<evidence type="ECO:0000313" key="6">
    <source>
        <dbReference type="Proteomes" id="UP001600650"/>
    </source>
</evidence>
<dbReference type="EMBL" id="JBHVBU010000021">
    <property type="protein sequence ID" value="MFE7963398.1"/>
    <property type="molecule type" value="Genomic_DNA"/>
</dbReference>
<proteinExistence type="predicted"/>
<feature type="region of interest" description="Disordered" evidence="3">
    <location>
        <begin position="760"/>
        <end position="790"/>
    </location>
</feature>
<evidence type="ECO:0000256" key="1">
    <source>
        <dbReference type="ARBA" id="ARBA00001946"/>
    </source>
</evidence>
<evidence type="ECO:0000256" key="2">
    <source>
        <dbReference type="ARBA" id="ARBA00022801"/>
    </source>
</evidence>
<dbReference type="Proteomes" id="UP001600650">
    <property type="component" value="Unassembled WGS sequence"/>
</dbReference>
<dbReference type="SUPFAM" id="SSF55811">
    <property type="entry name" value="Nudix"/>
    <property type="match status" value="1"/>
</dbReference>
<dbReference type="InterPro" id="IPR015797">
    <property type="entry name" value="NUDIX_hydrolase-like_dom_sf"/>
</dbReference>
<dbReference type="Pfam" id="PF04233">
    <property type="entry name" value="Phage_Mu_F"/>
    <property type="match status" value="1"/>
</dbReference>
<accession>A0ABW6JDG0</accession>
<dbReference type="PRINTS" id="PR00502">
    <property type="entry name" value="NUDIXFAMILY"/>
</dbReference>
<keyword evidence="2" id="KW-0378">Hydrolase</keyword>
<dbReference type="PANTHER" id="PTHR43046">
    <property type="entry name" value="GDP-MANNOSE MANNOSYL HYDROLASE"/>
    <property type="match status" value="1"/>
</dbReference>
<feature type="region of interest" description="Disordered" evidence="3">
    <location>
        <begin position="479"/>
        <end position="536"/>
    </location>
</feature>
<name>A0ABW6JDG0_STRCE</name>
<dbReference type="InterPro" id="IPR000086">
    <property type="entry name" value="NUDIX_hydrolase_dom"/>
</dbReference>